<keyword evidence="2" id="KW-0808">Transferase</keyword>
<dbReference type="SUPFAM" id="SSF52540">
    <property type="entry name" value="P-loop containing nucleoside triphosphate hydrolases"/>
    <property type="match status" value="1"/>
</dbReference>
<feature type="domain" description="Guanylate kinase-like" evidence="4">
    <location>
        <begin position="14"/>
        <end position="198"/>
    </location>
</feature>
<name>A0A1G2MSQ6_9BACT</name>
<accession>A0A1G2MSQ6</accession>
<dbReference type="EMBL" id="MHRQ01000014">
    <property type="protein sequence ID" value="OHA26916.1"/>
    <property type="molecule type" value="Genomic_DNA"/>
</dbReference>
<dbReference type="InterPro" id="IPR027417">
    <property type="entry name" value="P-loop_NTPase"/>
</dbReference>
<dbReference type="PROSITE" id="PS50052">
    <property type="entry name" value="GUANYLATE_KINASE_2"/>
    <property type="match status" value="1"/>
</dbReference>
<evidence type="ECO:0000259" key="4">
    <source>
        <dbReference type="PROSITE" id="PS50052"/>
    </source>
</evidence>
<proteinExistence type="inferred from homology"/>
<evidence type="ECO:0000313" key="5">
    <source>
        <dbReference type="EMBL" id="OHA26916.1"/>
    </source>
</evidence>
<dbReference type="Pfam" id="PF00625">
    <property type="entry name" value="Guanylate_kin"/>
    <property type="match status" value="1"/>
</dbReference>
<dbReference type="Gene3D" id="3.40.50.300">
    <property type="entry name" value="P-loop containing nucleotide triphosphate hydrolases"/>
    <property type="match status" value="1"/>
</dbReference>
<dbReference type="PANTHER" id="PTHR23117:SF13">
    <property type="entry name" value="GUANYLATE KINASE"/>
    <property type="match status" value="1"/>
</dbReference>
<dbReference type="GO" id="GO:0004385">
    <property type="term" value="F:GMP kinase activity"/>
    <property type="evidence" value="ECO:0007669"/>
    <property type="project" value="TreeGrafter"/>
</dbReference>
<dbReference type="Proteomes" id="UP000177565">
    <property type="component" value="Unassembled WGS sequence"/>
</dbReference>
<dbReference type="AlphaFoldDB" id="A0A1G2MSQ6"/>
<evidence type="ECO:0000256" key="2">
    <source>
        <dbReference type="ARBA" id="ARBA00022679"/>
    </source>
</evidence>
<dbReference type="InterPro" id="IPR008145">
    <property type="entry name" value="GK/Ca_channel_bsu"/>
</dbReference>
<dbReference type="STRING" id="1802312.A3C06_02215"/>
<evidence type="ECO:0000256" key="1">
    <source>
        <dbReference type="ARBA" id="ARBA00005790"/>
    </source>
</evidence>
<reference evidence="5 6" key="1">
    <citation type="journal article" date="2016" name="Nat. Commun.">
        <title>Thousands of microbial genomes shed light on interconnected biogeochemical processes in an aquifer system.</title>
        <authorList>
            <person name="Anantharaman K."/>
            <person name="Brown C.T."/>
            <person name="Hug L.A."/>
            <person name="Sharon I."/>
            <person name="Castelle C.J."/>
            <person name="Probst A.J."/>
            <person name="Thomas B.C."/>
            <person name="Singh A."/>
            <person name="Wilkins M.J."/>
            <person name="Karaoz U."/>
            <person name="Brodie E.L."/>
            <person name="Williams K.H."/>
            <person name="Hubbard S.S."/>
            <person name="Banfield J.F."/>
        </authorList>
    </citation>
    <scope>NUCLEOTIDE SEQUENCE [LARGE SCALE GENOMIC DNA]</scope>
</reference>
<comment type="caution">
    <text evidence="5">The sequence shown here is derived from an EMBL/GenBank/DDBJ whole genome shotgun (WGS) entry which is preliminary data.</text>
</comment>
<dbReference type="InterPro" id="IPR008144">
    <property type="entry name" value="Guanylate_kin-like_dom"/>
</dbReference>
<comment type="similarity">
    <text evidence="1">Belongs to the guanylate kinase family.</text>
</comment>
<evidence type="ECO:0000313" key="6">
    <source>
        <dbReference type="Proteomes" id="UP000177565"/>
    </source>
</evidence>
<dbReference type="GO" id="GO:0005829">
    <property type="term" value="C:cytosol"/>
    <property type="evidence" value="ECO:0007669"/>
    <property type="project" value="TreeGrafter"/>
</dbReference>
<dbReference type="SMART" id="SM00072">
    <property type="entry name" value="GuKc"/>
    <property type="match status" value="1"/>
</dbReference>
<keyword evidence="3" id="KW-0418">Kinase</keyword>
<dbReference type="PANTHER" id="PTHR23117">
    <property type="entry name" value="GUANYLATE KINASE-RELATED"/>
    <property type="match status" value="1"/>
</dbReference>
<sequence>MKATLNAARGVSNQKFLLLFGPSGVGKSAIIRELRQLDSRFAYISPFMTRALRSGETDKVSVSNTVLDELNNQEKILAINELYGVRYATPREPIEKAFVENCFPLLDWPVQKVQIMLTAFPGKTFKVYVEPPDVVAIERHLEDGRDPGRSRYTAALNELEAYYQGGYDNVVDWSIVNSEFEVRKTAEKIYEMYLTVIGERQ</sequence>
<gene>
    <name evidence="5" type="ORF">A3C06_02215</name>
</gene>
<protein>
    <recommendedName>
        <fullName evidence="4">Guanylate kinase-like domain-containing protein</fullName>
    </recommendedName>
</protein>
<evidence type="ECO:0000256" key="3">
    <source>
        <dbReference type="ARBA" id="ARBA00022777"/>
    </source>
</evidence>
<organism evidence="5 6">
    <name type="scientific">Candidatus Taylorbacteria bacterium RIFCSPHIGHO2_02_FULL_46_13</name>
    <dbReference type="NCBI Taxonomy" id="1802312"/>
    <lineage>
        <taxon>Bacteria</taxon>
        <taxon>Candidatus Tayloriibacteriota</taxon>
    </lineage>
</organism>